<dbReference type="SUPFAM" id="SSF52540">
    <property type="entry name" value="P-loop containing nucleoside triphosphate hydrolases"/>
    <property type="match status" value="2"/>
</dbReference>
<evidence type="ECO:0000313" key="7">
    <source>
        <dbReference type="EMBL" id="OQP61589.1"/>
    </source>
</evidence>
<dbReference type="InterPro" id="IPR038718">
    <property type="entry name" value="SNF2-like_sf"/>
</dbReference>
<dbReference type="InterPro" id="IPR000330">
    <property type="entry name" value="SNF2_N"/>
</dbReference>
<dbReference type="Pfam" id="PF00176">
    <property type="entry name" value="SNF2-rel_dom"/>
    <property type="match status" value="1"/>
</dbReference>
<evidence type="ECO:0000313" key="8">
    <source>
        <dbReference type="Proteomes" id="UP000192276"/>
    </source>
</evidence>
<keyword evidence="1" id="KW-0378">Hydrolase</keyword>
<dbReference type="Proteomes" id="UP000192276">
    <property type="component" value="Unassembled WGS sequence"/>
</dbReference>
<dbReference type="InterPro" id="IPR013663">
    <property type="entry name" value="Helicase_SWF/SNF/SWI_bac"/>
</dbReference>
<evidence type="ECO:0000256" key="2">
    <source>
        <dbReference type="PROSITE-ProRule" id="PRU00325"/>
    </source>
</evidence>
<evidence type="ECO:0000259" key="6">
    <source>
        <dbReference type="PROSITE" id="PS51194"/>
    </source>
</evidence>
<dbReference type="CDD" id="cd18793">
    <property type="entry name" value="SF2_C_SNF"/>
    <property type="match status" value="1"/>
</dbReference>
<keyword evidence="7" id="KW-0067">ATP-binding</keyword>
<organism evidence="7 8">
    <name type="scientific">Niastella populi</name>
    <dbReference type="NCBI Taxonomy" id="550983"/>
    <lineage>
        <taxon>Bacteria</taxon>
        <taxon>Pseudomonadati</taxon>
        <taxon>Bacteroidota</taxon>
        <taxon>Chitinophagia</taxon>
        <taxon>Chitinophagales</taxon>
        <taxon>Chitinophagaceae</taxon>
        <taxon>Niastella</taxon>
    </lineage>
</organism>
<dbReference type="PROSITE" id="PS51194">
    <property type="entry name" value="HELICASE_CTER"/>
    <property type="match status" value="1"/>
</dbReference>
<dbReference type="Gene3D" id="3.40.50.300">
    <property type="entry name" value="P-loop containing nucleotide triphosphate hydrolases"/>
    <property type="match status" value="1"/>
</dbReference>
<accession>A0A1V9FT82</accession>
<keyword evidence="7" id="KW-0547">Nucleotide-binding</keyword>
<feature type="domain" description="Helicase C-terminal" evidence="6">
    <location>
        <begin position="1092"/>
        <end position="1252"/>
    </location>
</feature>
<dbReference type="Pfam" id="PF08455">
    <property type="entry name" value="SNF2_assoc"/>
    <property type="match status" value="1"/>
</dbReference>
<keyword evidence="2" id="KW-0863">Zinc-finger</keyword>
<dbReference type="SMART" id="SM00487">
    <property type="entry name" value="DEXDc"/>
    <property type="match status" value="1"/>
</dbReference>
<comment type="caution">
    <text evidence="7">The sequence shown here is derived from an EMBL/GenBank/DDBJ whole genome shotgun (WGS) entry which is preliminary data.</text>
</comment>
<dbReference type="CDD" id="cd18012">
    <property type="entry name" value="DEXQc_arch_SWI2_SNF2"/>
    <property type="match status" value="1"/>
</dbReference>
<sequence length="1258" mass="145666">MALPHLIKYVYTNGTDEVIRRGKKIHAIGYVELVDYDELLDSVTFRVKDDSYTTYYKVNIQKFKDSRTLSVRCACPYNLGDICRHEAAALIQLQEMLDKNMLKTEKVDYDQKHTVLKMKFIDLKTLRLLCSPEVYTEAEKYLRTQRADIEFAQDEVVKATVNIDGTPWKVVLRKNEERNFDTSSDYEDRLHPLCLPKVIVFLQLLNAYGPYYFDSIRNWDKEKNKLLEAYGYTLSDNLDGKFEFTYKDGKPFLRVLDPSIKRISPQDASRAKPKPVMAEVPTDTESEATVEETDKTPGITNRIGIVFNFNHESYPGFSVDAISGEINDEATQYTGKVEKLDLSKFVNIEVYNENDKQMIPQLRKLQDVEVTKYLNRNSPFSGIWENIIHHEEDDLPEETKALMVEYLHPKLKKLFADVAANPFVFYLNGKKPFRTDNLHTAGIVTDFITPYFKVIAGKSNYEIECWVKLNGQQVNISENGIDSSLLFFYNDNLFLWNKPEDVSLVTQFHGKGKLVHAKADWPEQLRKMVLPLTKEYHVDFDDSIVSEVKDGDPEKRVVLQEKGDYLVFQPLFSYKGFETKPGGKDELVIPDTERVVIVHRNKEKESTFIKKLENLHSGFIRPEGGQQLALKGSDVLKNNWFFLFVDAMKEMKIPVFGFDALKNFRFNTARPQTKIHISSNTDWFDARVDIVFGDQKVTIADVKKALANRQQFVQLNDGTLGILPEEWIKKYSLLFRVGEGKQNQLRLSKYHMSVIDELYDNRSEEELVLKLEEKYEQLKSFNKIQEIPLPEHLKSILRPYQEHGYHWLHYLSEIGWGGILADDMGLGKTVQALSYLNYYRTSRGKLRALVVCPTTLMFNWENEIKKFTPSLTYYIHHGGERTRGKDQFMSAEIIITTYGTLRSDIKLLVEIPFDYVVLDESQAIKNPSSKVTKAACLLQSKNRICLSGTPLQNNTFDIFAQMNFLNPGMLGSVEFFRQEFAIPIDKFGEADRKDHLRKLLYPFILRRTKEQVAKDLPDKIETILFCEMESEQQAIYDAYRNDFRDKIMGTIEQQGIQRSQLTILQGLMKLRQICDSPAILNEAEKFPNHSIKLEELGREITENISNHKALVFSQFLGMLALIKEKLRELEVDFEYFDGSTSAIDRERAIQRFQNDENCRVFLISLKAGGVGLNLTAADYVYIVDPWWNPAVEQQAIDRTHRIGQTKNIFAYRMICKDTIEDKILQLQDKKRLLAKDLITDDEGFVKSLTREDVEYLFS</sequence>
<dbReference type="GO" id="GO:0004386">
    <property type="term" value="F:helicase activity"/>
    <property type="evidence" value="ECO:0007669"/>
    <property type="project" value="UniProtKB-KW"/>
</dbReference>
<dbReference type="RefSeq" id="WP_081164091.1">
    <property type="nucleotide sequence ID" value="NZ_LWBP01000134.1"/>
</dbReference>
<dbReference type="PROSITE" id="PS50966">
    <property type="entry name" value="ZF_SWIM"/>
    <property type="match status" value="1"/>
</dbReference>
<reference evidence="8" key="1">
    <citation type="submission" date="2016-04" db="EMBL/GenBank/DDBJ databases">
        <authorList>
            <person name="Chen L."/>
            <person name="Zhuang W."/>
            <person name="Wang G."/>
        </authorList>
    </citation>
    <scope>NUCLEOTIDE SEQUENCE [LARGE SCALE GENOMIC DNA]</scope>
    <source>
        <strain evidence="8">208</strain>
    </source>
</reference>
<dbReference type="STRING" id="550983.A4R26_18650"/>
<feature type="domain" description="Helicase ATP-binding" evidence="5">
    <location>
        <begin position="809"/>
        <end position="968"/>
    </location>
</feature>
<dbReference type="Gene3D" id="3.40.50.10810">
    <property type="entry name" value="Tandem AAA-ATPase domain"/>
    <property type="match status" value="1"/>
</dbReference>
<evidence type="ECO:0000256" key="1">
    <source>
        <dbReference type="ARBA" id="ARBA00022801"/>
    </source>
</evidence>
<keyword evidence="7" id="KW-0347">Helicase</keyword>
<name>A0A1V9FT82_9BACT</name>
<dbReference type="SMART" id="SM00490">
    <property type="entry name" value="HELICc"/>
    <property type="match status" value="1"/>
</dbReference>
<protein>
    <submittedName>
        <fullName evidence="7">Helicase SNF2</fullName>
    </submittedName>
</protein>
<evidence type="ECO:0000256" key="3">
    <source>
        <dbReference type="SAM" id="MobiDB-lite"/>
    </source>
</evidence>
<feature type="region of interest" description="Disordered" evidence="3">
    <location>
        <begin position="264"/>
        <end position="289"/>
    </location>
</feature>
<dbReference type="InterPro" id="IPR014001">
    <property type="entry name" value="Helicase_ATP-bd"/>
</dbReference>
<keyword evidence="2" id="KW-0862">Zinc</keyword>
<dbReference type="GO" id="GO:0016787">
    <property type="term" value="F:hydrolase activity"/>
    <property type="evidence" value="ECO:0007669"/>
    <property type="project" value="UniProtKB-KW"/>
</dbReference>
<dbReference type="AlphaFoldDB" id="A0A1V9FT82"/>
<feature type="domain" description="SWIM-type" evidence="4">
    <location>
        <begin position="56"/>
        <end position="94"/>
    </location>
</feature>
<dbReference type="PROSITE" id="PS51192">
    <property type="entry name" value="HELICASE_ATP_BIND_1"/>
    <property type="match status" value="1"/>
</dbReference>
<dbReference type="GO" id="GO:0008270">
    <property type="term" value="F:zinc ion binding"/>
    <property type="evidence" value="ECO:0007669"/>
    <property type="project" value="UniProtKB-KW"/>
</dbReference>
<dbReference type="Pfam" id="PF00271">
    <property type="entry name" value="Helicase_C"/>
    <property type="match status" value="1"/>
</dbReference>
<dbReference type="InterPro" id="IPR027417">
    <property type="entry name" value="P-loop_NTPase"/>
</dbReference>
<evidence type="ECO:0000259" key="5">
    <source>
        <dbReference type="PROSITE" id="PS51192"/>
    </source>
</evidence>
<dbReference type="InterPro" id="IPR001650">
    <property type="entry name" value="Helicase_C-like"/>
</dbReference>
<dbReference type="InterPro" id="IPR007527">
    <property type="entry name" value="Znf_SWIM"/>
</dbReference>
<proteinExistence type="predicted"/>
<dbReference type="PANTHER" id="PTHR10799">
    <property type="entry name" value="SNF2/RAD54 HELICASE FAMILY"/>
    <property type="match status" value="1"/>
</dbReference>
<evidence type="ECO:0000259" key="4">
    <source>
        <dbReference type="PROSITE" id="PS50966"/>
    </source>
</evidence>
<gene>
    <name evidence="7" type="ORF">A4R26_18650</name>
</gene>
<keyword evidence="8" id="KW-1185">Reference proteome</keyword>
<dbReference type="GO" id="GO:0005524">
    <property type="term" value="F:ATP binding"/>
    <property type="evidence" value="ECO:0007669"/>
    <property type="project" value="InterPro"/>
</dbReference>
<dbReference type="OrthoDB" id="9760715at2"/>
<dbReference type="EMBL" id="LWBP01000134">
    <property type="protein sequence ID" value="OQP61589.1"/>
    <property type="molecule type" value="Genomic_DNA"/>
</dbReference>
<dbReference type="InterPro" id="IPR049730">
    <property type="entry name" value="SNF2/RAD54-like_C"/>
</dbReference>
<keyword evidence="2" id="KW-0479">Metal-binding</keyword>